<organism evidence="1">
    <name type="scientific">Anguilla anguilla</name>
    <name type="common">European freshwater eel</name>
    <name type="synonym">Muraena anguilla</name>
    <dbReference type="NCBI Taxonomy" id="7936"/>
    <lineage>
        <taxon>Eukaryota</taxon>
        <taxon>Metazoa</taxon>
        <taxon>Chordata</taxon>
        <taxon>Craniata</taxon>
        <taxon>Vertebrata</taxon>
        <taxon>Euteleostomi</taxon>
        <taxon>Actinopterygii</taxon>
        <taxon>Neopterygii</taxon>
        <taxon>Teleostei</taxon>
        <taxon>Anguilliformes</taxon>
        <taxon>Anguillidae</taxon>
        <taxon>Anguilla</taxon>
    </lineage>
</organism>
<name>A0A0E9R959_ANGAN</name>
<dbReference type="AlphaFoldDB" id="A0A0E9R959"/>
<dbReference type="EMBL" id="GBXM01083719">
    <property type="protein sequence ID" value="JAH24858.1"/>
    <property type="molecule type" value="Transcribed_RNA"/>
</dbReference>
<proteinExistence type="predicted"/>
<accession>A0A0E9R959</accession>
<protein>
    <submittedName>
        <fullName evidence="1">Uncharacterized protein</fullName>
    </submittedName>
</protein>
<dbReference type="EMBL" id="GBXM01070752">
    <property type="protein sequence ID" value="JAH37825.1"/>
    <property type="molecule type" value="Transcribed_RNA"/>
</dbReference>
<reference evidence="1" key="1">
    <citation type="submission" date="2014-11" db="EMBL/GenBank/DDBJ databases">
        <authorList>
            <person name="Amaro Gonzalez C."/>
        </authorList>
    </citation>
    <scope>NUCLEOTIDE SEQUENCE</scope>
</reference>
<sequence length="60" mass="6997">MHTKRSTYTFKSIFMYTHAQHIHSISLSGFLFSMFSHSHIPADLVLANVYHPFLNQQAQM</sequence>
<evidence type="ECO:0000313" key="1">
    <source>
        <dbReference type="EMBL" id="JAH24858.1"/>
    </source>
</evidence>
<reference evidence="1" key="2">
    <citation type="journal article" date="2015" name="Fish Shellfish Immunol.">
        <title>Early steps in the European eel (Anguilla anguilla)-Vibrio vulnificus interaction in the gills: Role of the RtxA13 toxin.</title>
        <authorList>
            <person name="Callol A."/>
            <person name="Pajuelo D."/>
            <person name="Ebbesson L."/>
            <person name="Teles M."/>
            <person name="MacKenzie S."/>
            <person name="Amaro C."/>
        </authorList>
    </citation>
    <scope>NUCLEOTIDE SEQUENCE</scope>
</reference>